<proteinExistence type="predicted"/>
<feature type="region of interest" description="Disordered" evidence="1">
    <location>
        <begin position="113"/>
        <end position="172"/>
    </location>
</feature>
<evidence type="ECO:0000256" key="1">
    <source>
        <dbReference type="SAM" id="MobiDB-lite"/>
    </source>
</evidence>
<evidence type="ECO:0000313" key="2">
    <source>
        <dbReference type="EMBL" id="GBM73592.1"/>
    </source>
</evidence>
<dbReference type="EMBL" id="BGPR01002447">
    <property type="protein sequence ID" value="GBM73592.1"/>
    <property type="molecule type" value="Genomic_DNA"/>
</dbReference>
<keyword evidence="3" id="KW-1185">Reference proteome</keyword>
<sequence>MVETLFAPYLSKSLVKDEEMDILRDKCASIDIVSRNHVRPENFTGEVVWIKQPLDLNYKFLPLAKVKLQSSEFGYIVTKAAVVDAQRDIGWYLLSNNTCQLLLEAKRTPNMNALLTRSQNRKTDPSRSREKKGKVAPSEEPAAVFTVDSTRLNLPPVDKEDGKLVEVSSDEL</sequence>
<protein>
    <submittedName>
        <fullName evidence="2">Uncharacterized protein</fullName>
    </submittedName>
</protein>
<organism evidence="2 3">
    <name type="scientific">Araneus ventricosus</name>
    <name type="common">Orbweaver spider</name>
    <name type="synonym">Epeira ventricosa</name>
    <dbReference type="NCBI Taxonomy" id="182803"/>
    <lineage>
        <taxon>Eukaryota</taxon>
        <taxon>Metazoa</taxon>
        <taxon>Ecdysozoa</taxon>
        <taxon>Arthropoda</taxon>
        <taxon>Chelicerata</taxon>
        <taxon>Arachnida</taxon>
        <taxon>Araneae</taxon>
        <taxon>Araneomorphae</taxon>
        <taxon>Entelegynae</taxon>
        <taxon>Araneoidea</taxon>
        <taxon>Araneidae</taxon>
        <taxon>Araneus</taxon>
    </lineage>
</organism>
<name>A0A4Y2I865_ARAVE</name>
<dbReference type="Proteomes" id="UP000499080">
    <property type="component" value="Unassembled WGS sequence"/>
</dbReference>
<evidence type="ECO:0000313" key="3">
    <source>
        <dbReference type="Proteomes" id="UP000499080"/>
    </source>
</evidence>
<accession>A0A4Y2I865</accession>
<dbReference type="AlphaFoldDB" id="A0A4Y2I865"/>
<reference evidence="2 3" key="1">
    <citation type="journal article" date="2019" name="Sci. Rep.">
        <title>Orb-weaving spider Araneus ventricosus genome elucidates the spidroin gene catalogue.</title>
        <authorList>
            <person name="Kono N."/>
            <person name="Nakamura H."/>
            <person name="Ohtoshi R."/>
            <person name="Moran D.A.P."/>
            <person name="Shinohara A."/>
            <person name="Yoshida Y."/>
            <person name="Fujiwara M."/>
            <person name="Mori M."/>
            <person name="Tomita M."/>
            <person name="Arakawa K."/>
        </authorList>
    </citation>
    <scope>NUCLEOTIDE SEQUENCE [LARGE SCALE GENOMIC DNA]</scope>
</reference>
<gene>
    <name evidence="2" type="ORF">AVEN_140225_1</name>
</gene>
<comment type="caution">
    <text evidence="2">The sequence shown here is derived from an EMBL/GenBank/DDBJ whole genome shotgun (WGS) entry which is preliminary data.</text>
</comment>